<dbReference type="PANTHER" id="PTHR23355:SF9">
    <property type="entry name" value="DIS3-LIKE EXONUCLEASE 2"/>
    <property type="match status" value="1"/>
</dbReference>
<dbReference type="SMART" id="SM00955">
    <property type="entry name" value="RNB"/>
    <property type="match status" value="1"/>
</dbReference>
<sequence>MPRSTAKTKSTAKKTAGTSAKTTAKDIRAKVLEYISRQKNNTFNYRQVAYAIDEDTPAAHRTIALQLAELAFDGDLLEVSPGKYKAPQRGSVSTGTFVRRSNGKNSVVTDEDGESIFVAERNSMHALNGDKVRVIVAANRRGVETEAEVVEILEQKEQTFIGTLRVEKQFGVLVTDSKFLATDIIIPRGKLRGGKTGDKAVARITSWPDEEKNPRGEVIDILGKTGENTTEMHAILAEFGLPYRYPANVEEAANHIDAGITPDEIARRIDMREVTTFTIDPRDAKDFDDALSIRTLPNGNYEVGVHIADVTHYVQPDTIIDREAQNRATSVYLVDRTIPMLPERLSNGICSLRPDEEKLTFSVIFEMDAAARVVGSQIARTVTRSDRRFTYEEAQQVIETGQGDYSTEILALDSLAKTLRKQRFAEGAVEFERAEVRFEIDATGHPVSVYFKESKDANKLIEEFMLLANKTVATFVGQPRGGRKPKAFVYRVHDMPDPGKLADLSKIARTFGFKVKESGTSRDVNRSINRMLSDVRGRGEENFLSTLAIRSMAKAVYSTQNIGHYGLAFDYYTHFTSPIRRYPDMMVHRLLERYLHGGRSVNVQKLEDQCKHSSEMEQLAANAERSSIKYKQVEYMGDHMGEVYSGVISGVTEWGLYVELDDNMCEGLVPVRELADDYYDFDEKNYCLIGRRNNVRYRLGDNVRVQVARASLEKRQLDFVLIDDRGRRPGEDTLGHDVTARQALARKGSARKTAQHNGARHKRTRNRR</sequence>
<dbReference type="InterPro" id="IPR011805">
    <property type="entry name" value="RNase_R"/>
</dbReference>
<evidence type="ECO:0000256" key="2">
    <source>
        <dbReference type="ARBA" id="ARBA00022490"/>
    </source>
</evidence>
<gene>
    <name evidence="7 10" type="primary">rnr</name>
    <name evidence="10" type="ORF">C5O25_07445</name>
</gene>
<evidence type="ECO:0000256" key="8">
    <source>
        <dbReference type="SAM" id="MobiDB-lite"/>
    </source>
</evidence>
<dbReference type="GeneID" id="93423125"/>
<name>A0A2V1IRZ7_9BACT</name>
<dbReference type="SUPFAM" id="SSF50249">
    <property type="entry name" value="Nucleic acid-binding proteins"/>
    <property type="match status" value="3"/>
</dbReference>
<accession>A0A2V1IRZ7</accession>
<feature type="region of interest" description="Disordered" evidence="8">
    <location>
        <begin position="1"/>
        <end position="22"/>
    </location>
</feature>
<comment type="similarity">
    <text evidence="7">Belongs to the RNR ribonuclease family. RNase R subfamily.</text>
</comment>
<dbReference type="Pfam" id="PF17876">
    <property type="entry name" value="CSD2"/>
    <property type="match status" value="1"/>
</dbReference>
<dbReference type="GO" id="GO:0008859">
    <property type="term" value="F:exoribonuclease II activity"/>
    <property type="evidence" value="ECO:0007669"/>
    <property type="project" value="UniProtKB-UniRule"/>
</dbReference>
<dbReference type="HAMAP" id="MF_01895">
    <property type="entry name" value="RNase_R"/>
    <property type="match status" value="1"/>
</dbReference>
<dbReference type="GO" id="GO:0006402">
    <property type="term" value="P:mRNA catabolic process"/>
    <property type="evidence" value="ECO:0007669"/>
    <property type="project" value="TreeGrafter"/>
</dbReference>
<keyword evidence="6 7" id="KW-0694">RNA-binding</keyword>
<organism evidence="10 11">
    <name type="scientific">Paramuribaculum intestinale</name>
    <dbReference type="NCBI Taxonomy" id="2094151"/>
    <lineage>
        <taxon>Bacteria</taxon>
        <taxon>Pseudomonadati</taxon>
        <taxon>Bacteroidota</taxon>
        <taxon>Bacteroidia</taxon>
        <taxon>Bacteroidales</taxon>
        <taxon>Muribaculaceae</taxon>
        <taxon>Paramuribaculum</taxon>
    </lineage>
</organism>
<keyword evidence="3 7" id="KW-0540">Nuclease</keyword>
<protein>
    <recommendedName>
        <fullName evidence="7">Ribonuclease R</fullName>
        <shortName evidence="7">RNase R</shortName>
        <ecNumber evidence="7">3.1.13.1</ecNumber>
    </recommendedName>
</protein>
<dbReference type="CDD" id="cd04471">
    <property type="entry name" value="S1_RNase_R"/>
    <property type="match status" value="1"/>
</dbReference>
<dbReference type="RefSeq" id="WP_107036108.1">
    <property type="nucleotide sequence ID" value="NZ_CAONGC010000007.1"/>
</dbReference>
<dbReference type="InterPro" id="IPR003029">
    <property type="entry name" value="S1_domain"/>
</dbReference>
<evidence type="ECO:0000256" key="1">
    <source>
        <dbReference type="ARBA" id="ARBA00001849"/>
    </source>
</evidence>
<dbReference type="PANTHER" id="PTHR23355">
    <property type="entry name" value="RIBONUCLEASE"/>
    <property type="match status" value="1"/>
</dbReference>
<dbReference type="InterPro" id="IPR022966">
    <property type="entry name" value="RNase_II/R_CS"/>
</dbReference>
<evidence type="ECO:0000256" key="5">
    <source>
        <dbReference type="ARBA" id="ARBA00022839"/>
    </source>
</evidence>
<evidence type="ECO:0000256" key="6">
    <source>
        <dbReference type="ARBA" id="ARBA00022884"/>
    </source>
</evidence>
<evidence type="ECO:0000256" key="3">
    <source>
        <dbReference type="ARBA" id="ARBA00022722"/>
    </source>
</evidence>
<proteinExistence type="inferred from homology"/>
<comment type="function">
    <text evidence="7">3'-5' exoribonuclease that releases 5'-nucleoside monophosphates and is involved in maturation of structured RNAs.</text>
</comment>
<dbReference type="PROSITE" id="PS01175">
    <property type="entry name" value="RIBONUCLEASE_II"/>
    <property type="match status" value="1"/>
</dbReference>
<dbReference type="EC" id="3.1.13.1" evidence="7"/>
<comment type="subcellular location">
    <subcellularLocation>
        <location evidence="7">Cytoplasm</location>
    </subcellularLocation>
</comment>
<dbReference type="GO" id="GO:0005829">
    <property type="term" value="C:cytosol"/>
    <property type="evidence" value="ECO:0007669"/>
    <property type="project" value="TreeGrafter"/>
</dbReference>
<keyword evidence="11" id="KW-1185">Reference proteome</keyword>
<dbReference type="InterPro" id="IPR050180">
    <property type="entry name" value="RNR_Ribonuclease"/>
</dbReference>
<dbReference type="Gene3D" id="2.40.50.140">
    <property type="entry name" value="Nucleic acid-binding proteins"/>
    <property type="match status" value="2"/>
</dbReference>
<dbReference type="AlphaFoldDB" id="A0A2V1IRZ7"/>
<keyword evidence="4 7" id="KW-0378">Hydrolase</keyword>
<comment type="catalytic activity">
    <reaction evidence="1 7">
        <text>Exonucleolytic cleavage in the 3'- to 5'-direction to yield nucleoside 5'-phosphates.</text>
        <dbReference type="EC" id="3.1.13.1"/>
    </reaction>
</comment>
<feature type="region of interest" description="Disordered" evidence="8">
    <location>
        <begin position="744"/>
        <end position="768"/>
    </location>
</feature>
<evidence type="ECO:0000313" key="10">
    <source>
        <dbReference type="EMBL" id="PWB07375.1"/>
    </source>
</evidence>
<dbReference type="PROSITE" id="PS50126">
    <property type="entry name" value="S1"/>
    <property type="match status" value="1"/>
</dbReference>
<dbReference type="SMART" id="SM00316">
    <property type="entry name" value="S1"/>
    <property type="match status" value="1"/>
</dbReference>
<feature type="compositionally biased region" description="Basic residues" evidence="8">
    <location>
        <begin position="748"/>
        <end position="768"/>
    </location>
</feature>
<dbReference type="NCBIfam" id="TIGR02063">
    <property type="entry name" value="RNase_R"/>
    <property type="match status" value="1"/>
</dbReference>
<dbReference type="EMBL" id="PUBV01000013">
    <property type="protein sequence ID" value="PWB07375.1"/>
    <property type="molecule type" value="Genomic_DNA"/>
</dbReference>
<dbReference type="InterPro" id="IPR012340">
    <property type="entry name" value="NA-bd_OB-fold"/>
</dbReference>
<dbReference type="NCBIfam" id="TIGR00358">
    <property type="entry name" value="3_prime_RNase"/>
    <property type="match status" value="1"/>
</dbReference>
<dbReference type="Proteomes" id="UP000244925">
    <property type="component" value="Unassembled WGS sequence"/>
</dbReference>
<evidence type="ECO:0000256" key="7">
    <source>
        <dbReference type="HAMAP-Rule" id="MF_01895"/>
    </source>
</evidence>
<dbReference type="InterPro" id="IPR040476">
    <property type="entry name" value="CSD2"/>
</dbReference>
<evidence type="ECO:0000256" key="4">
    <source>
        <dbReference type="ARBA" id="ARBA00022801"/>
    </source>
</evidence>
<dbReference type="InterPro" id="IPR004476">
    <property type="entry name" value="RNase_II/RNase_R"/>
</dbReference>
<dbReference type="Pfam" id="PF00575">
    <property type="entry name" value="S1"/>
    <property type="match status" value="1"/>
</dbReference>
<feature type="domain" description="S1 motif" evidence="9">
    <location>
        <begin position="641"/>
        <end position="722"/>
    </location>
</feature>
<dbReference type="InterPro" id="IPR001900">
    <property type="entry name" value="RNase_II/R"/>
</dbReference>
<keyword evidence="5 7" id="KW-0269">Exonuclease</keyword>
<comment type="caution">
    <text evidence="10">The sequence shown here is derived from an EMBL/GenBank/DDBJ whole genome shotgun (WGS) entry which is preliminary data.</text>
</comment>
<evidence type="ECO:0000313" key="11">
    <source>
        <dbReference type="Proteomes" id="UP000244925"/>
    </source>
</evidence>
<dbReference type="Pfam" id="PF00773">
    <property type="entry name" value="RNB"/>
    <property type="match status" value="1"/>
</dbReference>
<evidence type="ECO:0000259" key="9">
    <source>
        <dbReference type="PROSITE" id="PS50126"/>
    </source>
</evidence>
<keyword evidence="2 7" id="KW-0963">Cytoplasm</keyword>
<reference evidence="11" key="1">
    <citation type="submission" date="2018-02" db="EMBL/GenBank/DDBJ databases">
        <authorList>
            <person name="Clavel T."/>
            <person name="Strowig T."/>
        </authorList>
    </citation>
    <scope>NUCLEOTIDE SEQUENCE [LARGE SCALE GENOMIC DNA]</scope>
    <source>
        <strain evidence="11">DSM 100764</strain>
    </source>
</reference>
<dbReference type="GO" id="GO:0003723">
    <property type="term" value="F:RNA binding"/>
    <property type="evidence" value="ECO:0007669"/>
    <property type="project" value="UniProtKB-UniRule"/>
</dbReference>